<dbReference type="Proteomes" id="UP000557772">
    <property type="component" value="Unassembled WGS sequence"/>
</dbReference>
<proteinExistence type="predicted"/>
<gene>
    <name evidence="2" type="ORF">HJ588_01500</name>
</gene>
<reference evidence="2 3" key="1">
    <citation type="submission" date="2020-05" db="EMBL/GenBank/DDBJ databases">
        <title>Flexivirga sp. ID2601S isolated from air conditioner.</title>
        <authorList>
            <person name="Kim D.H."/>
        </authorList>
    </citation>
    <scope>NUCLEOTIDE SEQUENCE [LARGE SCALE GENOMIC DNA]</scope>
    <source>
        <strain evidence="2 3">ID2601S</strain>
    </source>
</reference>
<comment type="caution">
    <text evidence="2">The sequence shown here is derived from an EMBL/GenBank/DDBJ whole genome shotgun (WGS) entry which is preliminary data.</text>
</comment>
<dbReference type="RefSeq" id="WP_171151279.1">
    <property type="nucleotide sequence ID" value="NZ_JABENB010000001.1"/>
</dbReference>
<evidence type="ECO:0008006" key="4">
    <source>
        <dbReference type="Google" id="ProtNLM"/>
    </source>
</evidence>
<feature type="region of interest" description="Disordered" evidence="1">
    <location>
        <begin position="267"/>
        <end position="298"/>
    </location>
</feature>
<feature type="compositionally biased region" description="Basic and acidic residues" evidence="1">
    <location>
        <begin position="285"/>
        <end position="295"/>
    </location>
</feature>
<evidence type="ECO:0000256" key="1">
    <source>
        <dbReference type="SAM" id="MobiDB-lite"/>
    </source>
</evidence>
<evidence type="ECO:0000313" key="2">
    <source>
        <dbReference type="EMBL" id="NNG37951.1"/>
    </source>
</evidence>
<dbReference type="SUPFAM" id="SSF53795">
    <property type="entry name" value="PEP carboxykinase-like"/>
    <property type="match status" value="1"/>
</dbReference>
<keyword evidence="3" id="KW-1185">Reference proteome</keyword>
<dbReference type="AlphaFoldDB" id="A0A849AFD8"/>
<feature type="region of interest" description="Disordered" evidence="1">
    <location>
        <begin position="382"/>
        <end position="405"/>
    </location>
</feature>
<feature type="compositionally biased region" description="Low complexity" evidence="1">
    <location>
        <begin position="392"/>
        <end position="405"/>
    </location>
</feature>
<accession>A0A849AFD8</accession>
<organism evidence="2 3">
    <name type="scientific">Flexivirga aerilata</name>
    <dbReference type="NCBI Taxonomy" id="1656889"/>
    <lineage>
        <taxon>Bacteria</taxon>
        <taxon>Bacillati</taxon>
        <taxon>Actinomycetota</taxon>
        <taxon>Actinomycetes</taxon>
        <taxon>Micrococcales</taxon>
        <taxon>Dermacoccaceae</taxon>
        <taxon>Flexivirga</taxon>
    </lineage>
</organism>
<protein>
    <recommendedName>
        <fullName evidence="4">PqqD family peptide modification chaperone</fullName>
    </recommendedName>
</protein>
<sequence length="405" mass="42268">MTGDVRLSVLGSVFSVPGAADDLARWRSQWSRCLAADGATPVERVRPADQEDPDRLDYSLASALTMAGIQQAAGSRLMLHACGAADPATGDVAVLVAASGTGKTTAAHRLCGAAGFGYVTDETVSIGEGLDVLPYPKPLSVVIATDDPGHKSQHGPDELGLAPCPPDPHATRFVLLQRDAAAGDPVTLEQLPLLDGLLELIPHTSALPAMPQPLWTLASAVAATGGVWRLHYREIDDAAGTVREALRARPTEPAHLQHHGAMGADTVPDRYFRLPEPPGDERDDETGRLDDRETAESLETPGLVRRTPYTDAVSIDGEVLLLVGASPVRLSGLGATIWVQSAEDTPLEELVGACVAEHGDHPDAAGLVRAAVRSMRDHGVLDGAPAGAVTQSASRGTSSSSRPAI</sequence>
<dbReference type="EMBL" id="JABENB010000001">
    <property type="protein sequence ID" value="NNG37951.1"/>
    <property type="molecule type" value="Genomic_DNA"/>
</dbReference>
<evidence type="ECO:0000313" key="3">
    <source>
        <dbReference type="Proteomes" id="UP000557772"/>
    </source>
</evidence>
<name>A0A849AFD8_9MICO</name>